<reference key="2">
    <citation type="submission" date="2011-05" db="EMBL/GenBank/DDBJ databases">
        <title>The Genome of Mycoplasma haemofelis Strain Ohio2, a pathogenic hemoplasma of the cat.</title>
        <authorList>
            <person name="Santos A.P."/>
            <person name="Guimaraes A.M.S."/>
            <person name="SanMiguel P.J."/>
            <person name="Martin S.W."/>
            <person name="Messick J.B."/>
        </authorList>
    </citation>
    <scope>NUCLEOTIDE SEQUENCE</scope>
    <source>
        <strain>Ohio2</strain>
    </source>
</reference>
<gene>
    <name evidence="1" type="ordered locus">MHF_0459</name>
</gene>
<evidence type="ECO:0000313" key="2">
    <source>
        <dbReference type="Proteomes" id="UP000007952"/>
    </source>
</evidence>
<name>F6FHJ6_MYCHI</name>
<dbReference type="EMBL" id="CP002808">
    <property type="protein sequence ID" value="AEG72735.1"/>
    <property type="molecule type" value="Genomic_DNA"/>
</dbReference>
<sequence>MALSKKVGFLSTASVGGISGSVALAHYLSSGEEEVKNVIQKLKKEHFTPISEKQDWETMLVEYNKQKGVQHARFINSGADATLEDLKAACEQAAQEDISNSRIYSKFKRWCTIPKTILNHLSDHGLHALKSGSNDMSDKGNWEKLKRSYLAKDMNSIYQLRDKLKQQEDESWKLLQSECETMSKEKSTDVDFDFSFKNFKEWCTKEAADKLS</sequence>
<organism evidence="1 2">
    <name type="scientific">Mycoplasma haemofelis (strain Ohio2)</name>
    <dbReference type="NCBI Taxonomy" id="859194"/>
    <lineage>
        <taxon>Bacteria</taxon>
        <taxon>Bacillati</taxon>
        <taxon>Mycoplasmatota</taxon>
        <taxon>Mollicutes</taxon>
        <taxon>Mycoplasmataceae</taxon>
        <taxon>Mycoplasma</taxon>
    </lineage>
</organism>
<dbReference type="BioCyc" id="MHAE859194:G1GR7-451-MONOMER"/>
<dbReference type="AlphaFoldDB" id="F6FHJ6"/>
<evidence type="ECO:0000313" key="1">
    <source>
        <dbReference type="EMBL" id="AEG72735.1"/>
    </source>
</evidence>
<dbReference type="Proteomes" id="UP000007952">
    <property type="component" value="Chromosome"/>
</dbReference>
<proteinExistence type="predicted"/>
<protein>
    <submittedName>
        <fullName evidence="1">Uncharacterized protein</fullName>
    </submittedName>
</protein>
<accession>F6FHJ6</accession>
<dbReference type="HOGENOM" id="CLU_098620_3_0_14"/>
<reference evidence="1 2" key="1">
    <citation type="journal article" date="2011" name="J. Bacteriol.">
        <title>Complete genome sequences of two hemotropic Mycoplasmas, Mycoplasma haemofelis strain Ohio2 and Mycoplasma suis strain Illinois.</title>
        <authorList>
            <person name="Messick J.B."/>
            <person name="Santos A.P."/>
            <person name="Guimaraes A.M."/>
        </authorList>
    </citation>
    <scope>NUCLEOTIDE SEQUENCE [LARGE SCALE GENOMIC DNA]</scope>
    <source>
        <strain evidence="1 2">Ohio2</strain>
    </source>
</reference>
<dbReference type="KEGG" id="mhf:MHF_0459"/>
<dbReference type="STRING" id="859194.MHF_0459"/>